<dbReference type="Pfam" id="PF00069">
    <property type="entry name" value="Pkinase"/>
    <property type="match status" value="1"/>
</dbReference>
<dbReference type="GO" id="GO:0000776">
    <property type="term" value="C:kinetochore"/>
    <property type="evidence" value="ECO:0007669"/>
    <property type="project" value="UniProtKB-KW"/>
</dbReference>
<feature type="region of interest" description="Disordered" evidence="8">
    <location>
        <begin position="601"/>
        <end position="626"/>
    </location>
</feature>
<keyword evidence="5 7" id="KW-0067">ATP-binding</keyword>
<dbReference type="PROSITE" id="PS00107">
    <property type="entry name" value="PROTEIN_KINASE_ATP"/>
    <property type="match status" value="1"/>
</dbReference>
<keyword evidence="4" id="KW-0995">Kinetochore</keyword>
<dbReference type="PANTHER" id="PTHR14030">
    <property type="entry name" value="MITOTIC CHECKPOINT SERINE/THREONINE-PROTEIN KINASE BUB1"/>
    <property type="match status" value="1"/>
</dbReference>
<keyword evidence="11" id="KW-1185">Reference proteome</keyword>
<dbReference type="GO" id="GO:0007094">
    <property type="term" value="P:mitotic spindle assembly checkpoint signaling"/>
    <property type="evidence" value="ECO:0007669"/>
    <property type="project" value="InterPro"/>
</dbReference>
<organism evidence="10 11">
    <name type="scientific">Caenorhabditis bovis</name>
    <dbReference type="NCBI Taxonomy" id="2654633"/>
    <lineage>
        <taxon>Eukaryota</taxon>
        <taxon>Metazoa</taxon>
        <taxon>Ecdysozoa</taxon>
        <taxon>Nematoda</taxon>
        <taxon>Chromadorea</taxon>
        <taxon>Rhabditida</taxon>
        <taxon>Rhabditina</taxon>
        <taxon>Rhabditomorpha</taxon>
        <taxon>Rhabditoidea</taxon>
        <taxon>Rhabditidae</taxon>
        <taxon>Peloderinae</taxon>
        <taxon>Caenorhabditis</taxon>
    </lineage>
</organism>
<dbReference type="AlphaFoldDB" id="A0A8S1ETQ8"/>
<protein>
    <recommendedName>
        <fullName evidence="9">Protein kinase domain-containing protein</fullName>
    </recommendedName>
</protein>
<feature type="domain" description="Protein kinase" evidence="9">
    <location>
        <begin position="718"/>
        <end position="979"/>
    </location>
</feature>
<name>A0A8S1ETQ8_9PELO</name>
<dbReference type="InterPro" id="IPR008271">
    <property type="entry name" value="Ser/Thr_kinase_AS"/>
</dbReference>
<dbReference type="GO" id="GO:0005634">
    <property type="term" value="C:nucleus"/>
    <property type="evidence" value="ECO:0007669"/>
    <property type="project" value="TreeGrafter"/>
</dbReference>
<dbReference type="InterPro" id="IPR011009">
    <property type="entry name" value="Kinase-like_dom_sf"/>
</dbReference>
<dbReference type="GO" id="GO:0032991">
    <property type="term" value="C:protein-containing complex"/>
    <property type="evidence" value="ECO:0007669"/>
    <property type="project" value="UniProtKB-ARBA"/>
</dbReference>
<keyword evidence="2" id="KW-0158">Chromosome</keyword>
<evidence type="ECO:0000256" key="8">
    <source>
        <dbReference type="SAM" id="MobiDB-lite"/>
    </source>
</evidence>
<dbReference type="GO" id="GO:0005524">
    <property type="term" value="F:ATP binding"/>
    <property type="evidence" value="ECO:0007669"/>
    <property type="project" value="UniProtKB-UniRule"/>
</dbReference>
<feature type="region of interest" description="Disordered" evidence="8">
    <location>
        <begin position="327"/>
        <end position="346"/>
    </location>
</feature>
<dbReference type="Gene3D" id="1.10.510.10">
    <property type="entry name" value="Transferase(Phosphotransferase) domain 1"/>
    <property type="match status" value="1"/>
</dbReference>
<evidence type="ECO:0000313" key="10">
    <source>
        <dbReference type="EMBL" id="CAB3407082.1"/>
    </source>
</evidence>
<evidence type="ECO:0000256" key="1">
    <source>
        <dbReference type="ARBA" id="ARBA00004629"/>
    </source>
</evidence>
<comment type="caution">
    <text evidence="10">The sequence shown here is derived from an EMBL/GenBank/DDBJ whole genome shotgun (WGS) entry which is preliminary data.</text>
</comment>
<keyword evidence="3 7" id="KW-0547">Nucleotide-binding</keyword>
<dbReference type="GO" id="GO:0004672">
    <property type="term" value="F:protein kinase activity"/>
    <property type="evidence" value="ECO:0007669"/>
    <property type="project" value="InterPro"/>
</dbReference>
<evidence type="ECO:0000256" key="2">
    <source>
        <dbReference type="ARBA" id="ARBA00022454"/>
    </source>
</evidence>
<comment type="subcellular location">
    <subcellularLocation>
        <location evidence="1">Chromosome</location>
        <location evidence="1">Centromere</location>
        <location evidence="1">Kinetochore</location>
    </subcellularLocation>
</comment>
<feature type="binding site" evidence="7">
    <location>
        <position position="746"/>
    </location>
    <ligand>
        <name>ATP</name>
        <dbReference type="ChEBI" id="CHEBI:30616"/>
    </ligand>
</feature>
<accession>A0A8S1ETQ8</accession>
<dbReference type="InterPro" id="IPR017441">
    <property type="entry name" value="Protein_kinase_ATP_BS"/>
</dbReference>
<dbReference type="InterPro" id="IPR015661">
    <property type="entry name" value="Bub1/Mad3"/>
</dbReference>
<evidence type="ECO:0000256" key="4">
    <source>
        <dbReference type="ARBA" id="ARBA00022838"/>
    </source>
</evidence>
<dbReference type="GO" id="GO:0051754">
    <property type="term" value="P:meiotic sister chromatid cohesion, centromeric"/>
    <property type="evidence" value="ECO:0007669"/>
    <property type="project" value="TreeGrafter"/>
</dbReference>
<dbReference type="PROSITE" id="PS50011">
    <property type="entry name" value="PROTEIN_KINASE_DOM"/>
    <property type="match status" value="1"/>
</dbReference>
<dbReference type="EMBL" id="CADEPM010000006">
    <property type="protein sequence ID" value="CAB3407082.1"/>
    <property type="molecule type" value="Genomic_DNA"/>
</dbReference>
<evidence type="ECO:0000256" key="5">
    <source>
        <dbReference type="ARBA" id="ARBA00022840"/>
    </source>
</evidence>
<evidence type="ECO:0000313" key="11">
    <source>
        <dbReference type="Proteomes" id="UP000494206"/>
    </source>
</evidence>
<evidence type="ECO:0000259" key="9">
    <source>
        <dbReference type="PROSITE" id="PS50011"/>
    </source>
</evidence>
<dbReference type="PANTHER" id="PTHR14030:SF4">
    <property type="entry name" value="BUB1 KINASE, ISOFORM A-RELATED"/>
    <property type="match status" value="1"/>
</dbReference>
<gene>
    <name evidence="10" type="ORF">CBOVIS_LOCUS9062</name>
</gene>
<evidence type="ECO:0000256" key="3">
    <source>
        <dbReference type="ARBA" id="ARBA00022741"/>
    </source>
</evidence>
<dbReference type="SMART" id="SM00220">
    <property type="entry name" value="S_TKc"/>
    <property type="match status" value="1"/>
</dbReference>
<dbReference type="Proteomes" id="UP000494206">
    <property type="component" value="Unassembled WGS sequence"/>
</dbReference>
<keyword evidence="6" id="KW-0137">Centromere</keyword>
<dbReference type="SUPFAM" id="SSF56112">
    <property type="entry name" value="Protein kinase-like (PK-like)"/>
    <property type="match status" value="1"/>
</dbReference>
<evidence type="ECO:0000256" key="7">
    <source>
        <dbReference type="PROSITE-ProRule" id="PRU10141"/>
    </source>
</evidence>
<evidence type="ECO:0000256" key="6">
    <source>
        <dbReference type="ARBA" id="ARBA00023328"/>
    </source>
</evidence>
<reference evidence="10 11" key="1">
    <citation type="submission" date="2020-04" db="EMBL/GenBank/DDBJ databases">
        <authorList>
            <person name="Laetsch R D."/>
            <person name="Stevens L."/>
            <person name="Kumar S."/>
            <person name="Blaxter L. M."/>
        </authorList>
    </citation>
    <scope>NUCLEOTIDE SEQUENCE [LARGE SCALE GENOMIC DNA]</scope>
</reference>
<dbReference type="PROSITE" id="PS00108">
    <property type="entry name" value="PROTEIN_KINASE_ST"/>
    <property type="match status" value="1"/>
</dbReference>
<dbReference type="InterPro" id="IPR000719">
    <property type="entry name" value="Prot_kinase_dom"/>
</dbReference>
<dbReference type="OrthoDB" id="248495at2759"/>
<proteinExistence type="predicted"/>
<sequence length="1002" mass="113457">MNELQSMMENLDSSPSIEGLESLASRLEMMLKSAPKEVIKRHTMSILMKVKKWKSYERFRHCEVILRYYGVLAKSSQKLGILGVYENLALDGQFTKCLKFYLMWAEECAKIGKVESFASILKNARDNLKDQKTVQEIEAGFRDIADEYLKEDVNYLFTEADDTMLLFAIDKGDGKRGKRRSSVGMLRRMIPQQENTKECPFGAKAKTHIRTEFIDSATHFGISPEEFRMAMKNDENGEDMDISMVIEHPARRDSGTVLNKFVIDSNQASLVREAVDHRIKEVNQKRRQLSIVEESSSYKETEPEKKSRVYSPLIPTANAQRVPLRNSSMHNEQPPETITLSSDTKSHKVSTFESSYDCKNPGKANETYDIGERTECDLDKEKLKLMMAGRNQNDLKDESHRSTLSTRTARSGGISLMAENNCMEARALFSDTVHLARDKTMALEDDETMTEQCKSTGVTAPSNLTVDYSVFCDPDPSVMVDSEPKRSSGGLNVIYDENSPVEKVEEKRPEVDRKVQKLSHEISKMSTPPSIAASFLDADESLDLPPKSCVVTSTPAIGVPYVDVEEYFGNGGKSSSQPPQESEKFVVPALKEFGTFAERTRRSSMAPPTLPQMAAKPQSAPAKRADESLSEQLGRRLSIGGGDETQIIAKPNEEVVEETGRKDRRRSEVIRGEINPWDPTLQRKIMKLVRPPCNMHELSTMCPKIQAMREIEAGGEKFRLQTLLGQGGYAKVYKAINEDNKTVAVKYEVPSCAWEVYICDQMRHRLQKRGGVESTEIADRCIMQYHQYGTLLDYTNSVKDPNWMLTCFLIVQMAKILREVHESGVIHGDVKPDNFMITRKIDMSWEKPELLTHSCFVIKLIDWGRAIDMVTLKDRKFTGRAGTESFDCPEMLDGRPWTFQADLFGFAATIAVLVSGKYCSLTGNEYGNYNLDVEVKRRNSIREPIMDTIRTLLNVKSCDELPSWDERIEKFEAAWNEHFENIGWKQAAGKFNEFCDTAARAN</sequence>